<keyword evidence="3" id="KW-1185">Reference proteome</keyword>
<comment type="caution">
    <text evidence="2">The sequence shown here is derived from an EMBL/GenBank/DDBJ whole genome shotgun (WGS) entry which is preliminary data.</text>
</comment>
<evidence type="ECO:0000256" key="1">
    <source>
        <dbReference type="SAM" id="Coils"/>
    </source>
</evidence>
<evidence type="ECO:0000313" key="3">
    <source>
        <dbReference type="Proteomes" id="UP000320643"/>
    </source>
</evidence>
<gene>
    <name evidence="2" type="ORF">FMM05_00950</name>
</gene>
<organism evidence="2 3">
    <name type="scientific">Flavobacterium zepuense</name>
    <dbReference type="NCBI Taxonomy" id="2593302"/>
    <lineage>
        <taxon>Bacteria</taxon>
        <taxon>Pseudomonadati</taxon>
        <taxon>Bacteroidota</taxon>
        <taxon>Flavobacteriia</taxon>
        <taxon>Flavobacteriales</taxon>
        <taxon>Flavobacteriaceae</taxon>
        <taxon>Flavobacterium</taxon>
    </lineage>
</organism>
<dbReference type="Proteomes" id="UP000320643">
    <property type="component" value="Unassembled WGS sequence"/>
</dbReference>
<evidence type="ECO:0000313" key="2">
    <source>
        <dbReference type="EMBL" id="TRW27236.1"/>
    </source>
</evidence>
<sequence>MQSIKSTKHQDLLKALEKFEALFPGFGNNIPEGREVYIRDKAAELKCEYDYYQNLLKALENCINSYENKHESLRKVMYPCLRRMNTKSKKR</sequence>
<dbReference type="RefSeq" id="WP_143371462.1">
    <property type="nucleotide sequence ID" value="NZ_VJVZ01000001.1"/>
</dbReference>
<proteinExistence type="predicted"/>
<name>A0A552V9T3_9FLAO</name>
<accession>A0A552V9T3</accession>
<protein>
    <submittedName>
        <fullName evidence="2">Uncharacterized protein</fullName>
    </submittedName>
</protein>
<keyword evidence="1" id="KW-0175">Coiled coil</keyword>
<feature type="coiled-coil region" evidence="1">
    <location>
        <begin position="49"/>
        <end position="76"/>
    </location>
</feature>
<reference evidence="2 3" key="1">
    <citation type="submission" date="2019-07" db="EMBL/GenBank/DDBJ databases">
        <title>Flavobacterium sp. nov., isolated from glacier ice.</title>
        <authorList>
            <person name="Liu Q."/>
            <person name="Xin Y.-H."/>
        </authorList>
    </citation>
    <scope>NUCLEOTIDE SEQUENCE [LARGE SCALE GENOMIC DNA]</scope>
    <source>
        <strain evidence="2 3">ZT4R6</strain>
    </source>
</reference>
<dbReference type="AlphaFoldDB" id="A0A552V9T3"/>
<dbReference type="OrthoDB" id="1363854at2"/>
<dbReference type="EMBL" id="VJVZ01000001">
    <property type="protein sequence ID" value="TRW27236.1"/>
    <property type="molecule type" value="Genomic_DNA"/>
</dbReference>